<evidence type="ECO:0000313" key="3">
    <source>
        <dbReference type="Proteomes" id="UP001195624"/>
    </source>
</evidence>
<feature type="domain" description="Polyvalent protein metallopeptidase" evidence="1">
    <location>
        <begin position="1"/>
        <end position="42"/>
    </location>
</feature>
<proteinExistence type="predicted"/>
<accession>A0ABS4PDI4</accession>
<dbReference type="Proteomes" id="UP001195624">
    <property type="component" value="Unassembled WGS sequence"/>
</dbReference>
<dbReference type="Pfam" id="PF18818">
    <property type="entry name" value="MPTase-PolyVal"/>
    <property type="match status" value="1"/>
</dbReference>
<dbReference type="EMBL" id="JAGGMQ010000001">
    <property type="protein sequence ID" value="MBP2170701.1"/>
    <property type="molecule type" value="Genomic_DNA"/>
</dbReference>
<sequence length="64" mass="7143">MGSAFLCAHVGIQAKLQHAGYGYIESWLRVLKNDKRAIIRASGFARNACEWLLERVNQPAQITA</sequence>
<organism evidence="2 3">
    <name type="scientific">Winslowiella toletana</name>
    <dbReference type="NCBI Taxonomy" id="92490"/>
    <lineage>
        <taxon>Bacteria</taxon>
        <taxon>Pseudomonadati</taxon>
        <taxon>Pseudomonadota</taxon>
        <taxon>Gammaproteobacteria</taxon>
        <taxon>Enterobacterales</taxon>
        <taxon>Erwiniaceae</taxon>
        <taxon>Winslowiella</taxon>
    </lineage>
</organism>
<dbReference type="InterPro" id="IPR041459">
    <property type="entry name" value="MPTase-PolyVal"/>
</dbReference>
<keyword evidence="3" id="KW-1185">Reference proteome</keyword>
<protein>
    <submittedName>
        <fullName evidence="2">Antirestriction protein ArdC</fullName>
    </submittedName>
</protein>
<comment type="caution">
    <text evidence="2">The sequence shown here is derived from an EMBL/GenBank/DDBJ whole genome shotgun (WGS) entry which is preliminary data.</text>
</comment>
<gene>
    <name evidence="2" type="ORF">J2125_003893</name>
</gene>
<evidence type="ECO:0000259" key="1">
    <source>
        <dbReference type="Pfam" id="PF18818"/>
    </source>
</evidence>
<name>A0ABS4PDI4_9GAMM</name>
<reference evidence="3" key="1">
    <citation type="submission" date="2023-07" db="EMBL/GenBank/DDBJ databases">
        <title>Genome mining of underrepresented organisms for secondary metabolites.</title>
        <authorList>
            <person name="D'Agostino P.M."/>
        </authorList>
    </citation>
    <scope>NUCLEOTIDE SEQUENCE [LARGE SCALE GENOMIC DNA]</scope>
    <source>
        <strain evidence="3">WS4403</strain>
    </source>
</reference>
<evidence type="ECO:0000313" key="2">
    <source>
        <dbReference type="EMBL" id="MBP2170701.1"/>
    </source>
</evidence>